<sequence length="116" mass="12711">MAFSINGQLQKAAEEKRNREYEVSLVEALKNSYRDIQEIEIDSSGYSVPPGDWSCFIKLTFSDGEVVQYGLGHSLSDTINRSGVVNTAESEILSSHFGSTGGNVRVIFSDGKESVE</sequence>
<gene>
    <name evidence="1" type="ORF">E4T82_09075</name>
</gene>
<organism evidence="1 2">
    <name type="scientific">Streptococcus cuniculi</name>
    <dbReference type="NCBI Taxonomy" id="1432788"/>
    <lineage>
        <taxon>Bacteria</taxon>
        <taxon>Bacillati</taxon>
        <taxon>Bacillota</taxon>
        <taxon>Bacilli</taxon>
        <taxon>Lactobacillales</taxon>
        <taxon>Streptococcaceae</taxon>
        <taxon>Streptococcus</taxon>
    </lineage>
</organism>
<accession>A0A4Y9JBA0</accession>
<comment type="caution">
    <text evidence="1">The sequence shown here is derived from an EMBL/GenBank/DDBJ whole genome shotgun (WGS) entry which is preliminary data.</text>
</comment>
<evidence type="ECO:0000313" key="2">
    <source>
        <dbReference type="Proteomes" id="UP000297253"/>
    </source>
</evidence>
<reference evidence="1 2" key="1">
    <citation type="submission" date="2019-03" db="EMBL/GenBank/DDBJ databases">
        <title>Diversity of the mouse oral microbiome.</title>
        <authorList>
            <person name="Joseph S."/>
            <person name="Aduse-Opoku J."/>
            <person name="Curtis M."/>
            <person name="Wade W."/>
            <person name="Hashim A."/>
        </authorList>
    </citation>
    <scope>NUCLEOTIDE SEQUENCE [LARGE SCALE GENOMIC DNA]</scope>
    <source>
        <strain evidence="1 2">WM131</strain>
    </source>
</reference>
<dbReference type="AlphaFoldDB" id="A0A4Y9JBA0"/>
<name>A0A4Y9JBA0_9STRE</name>
<dbReference type="Proteomes" id="UP000297253">
    <property type="component" value="Unassembled WGS sequence"/>
</dbReference>
<dbReference type="OrthoDB" id="2228839at2"/>
<proteinExistence type="predicted"/>
<evidence type="ECO:0000313" key="1">
    <source>
        <dbReference type="EMBL" id="TFU97194.1"/>
    </source>
</evidence>
<protein>
    <submittedName>
        <fullName evidence="1">Uncharacterized protein</fullName>
    </submittedName>
</protein>
<dbReference type="EMBL" id="SPPD01000015">
    <property type="protein sequence ID" value="TFU97194.1"/>
    <property type="molecule type" value="Genomic_DNA"/>
</dbReference>